<evidence type="ECO:0000313" key="2">
    <source>
        <dbReference type="EMBL" id="KAK3859749.1"/>
    </source>
</evidence>
<dbReference type="Proteomes" id="UP001286313">
    <property type="component" value="Unassembled WGS sequence"/>
</dbReference>
<evidence type="ECO:0008006" key="4">
    <source>
        <dbReference type="Google" id="ProtNLM"/>
    </source>
</evidence>
<dbReference type="EMBL" id="JAWQEG010004931">
    <property type="protein sequence ID" value="KAK3859749.1"/>
    <property type="molecule type" value="Genomic_DNA"/>
</dbReference>
<sequence length="151" mass="16437">MLPDLNQLTRIHAQPLISWSTLDGTPITSYWSHTKVRVRESWSESRVESEVVVRGLDLADGGTYTCNAPHARAQPARVIVTVERYGGDGDPKVAIVRSRGMWSTSDTNWREPGSEDTVAASASTAAVLSGAIILVILVIQAALCVFYIKKV</sequence>
<dbReference type="InterPro" id="IPR036179">
    <property type="entry name" value="Ig-like_dom_sf"/>
</dbReference>
<dbReference type="AlphaFoldDB" id="A0AAE1JXV7"/>
<comment type="caution">
    <text evidence="2">The sequence shown here is derived from an EMBL/GenBank/DDBJ whole genome shotgun (WGS) entry which is preliminary data.</text>
</comment>
<name>A0AAE1JXV7_PETCI</name>
<feature type="transmembrane region" description="Helical" evidence="1">
    <location>
        <begin position="125"/>
        <end position="148"/>
    </location>
</feature>
<accession>A0AAE1JXV7</accession>
<keyword evidence="1" id="KW-1133">Transmembrane helix</keyword>
<dbReference type="InterPro" id="IPR013783">
    <property type="entry name" value="Ig-like_fold"/>
</dbReference>
<reference evidence="2" key="1">
    <citation type="submission" date="2023-10" db="EMBL/GenBank/DDBJ databases">
        <title>Genome assemblies of two species of porcelain crab, Petrolisthes cinctipes and Petrolisthes manimaculis (Anomura: Porcellanidae).</title>
        <authorList>
            <person name="Angst P."/>
        </authorList>
    </citation>
    <scope>NUCLEOTIDE SEQUENCE</scope>
    <source>
        <strain evidence="2">PB745_01</strain>
        <tissue evidence="2">Gill</tissue>
    </source>
</reference>
<keyword evidence="3" id="KW-1185">Reference proteome</keyword>
<keyword evidence="1" id="KW-0472">Membrane</keyword>
<keyword evidence="1" id="KW-0812">Transmembrane</keyword>
<dbReference type="Gene3D" id="2.60.40.10">
    <property type="entry name" value="Immunoglobulins"/>
    <property type="match status" value="1"/>
</dbReference>
<dbReference type="SUPFAM" id="SSF48726">
    <property type="entry name" value="Immunoglobulin"/>
    <property type="match status" value="1"/>
</dbReference>
<evidence type="ECO:0000256" key="1">
    <source>
        <dbReference type="SAM" id="Phobius"/>
    </source>
</evidence>
<protein>
    <recommendedName>
        <fullName evidence="4">Ig-like domain-containing protein</fullName>
    </recommendedName>
</protein>
<evidence type="ECO:0000313" key="3">
    <source>
        <dbReference type="Proteomes" id="UP001286313"/>
    </source>
</evidence>
<gene>
    <name evidence="2" type="ORF">Pcinc_034158</name>
</gene>
<proteinExistence type="predicted"/>
<organism evidence="2 3">
    <name type="scientific">Petrolisthes cinctipes</name>
    <name type="common">Flat porcelain crab</name>
    <dbReference type="NCBI Taxonomy" id="88211"/>
    <lineage>
        <taxon>Eukaryota</taxon>
        <taxon>Metazoa</taxon>
        <taxon>Ecdysozoa</taxon>
        <taxon>Arthropoda</taxon>
        <taxon>Crustacea</taxon>
        <taxon>Multicrustacea</taxon>
        <taxon>Malacostraca</taxon>
        <taxon>Eumalacostraca</taxon>
        <taxon>Eucarida</taxon>
        <taxon>Decapoda</taxon>
        <taxon>Pleocyemata</taxon>
        <taxon>Anomura</taxon>
        <taxon>Galatheoidea</taxon>
        <taxon>Porcellanidae</taxon>
        <taxon>Petrolisthes</taxon>
    </lineage>
</organism>